<dbReference type="InterPro" id="IPR036259">
    <property type="entry name" value="MFS_trans_sf"/>
</dbReference>
<name>A0A655F3G3_MYCTX</name>
<dbReference type="AlphaFoldDB" id="A0A655F3G3"/>
<accession>A0A655F3G3</accession>
<dbReference type="Proteomes" id="UP000046680">
    <property type="component" value="Unassembled WGS sequence"/>
</dbReference>
<proteinExistence type="predicted"/>
<gene>
    <name evidence="1" type="ORF">ERS007657_03815</name>
</gene>
<dbReference type="EMBL" id="CGCX01002059">
    <property type="protein sequence ID" value="CFS06004.1"/>
    <property type="molecule type" value="Genomic_DNA"/>
</dbReference>
<protein>
    <submittedName>
        <fullName evidence="1">Transporter</fullName>
    </submittedName>
</protein>
<dbReference type="SUPFAM" id="SSF103473">
    <property type="entry name" value="MFS general substrate transporter"/>
    <property type="match status" value="1"/>
</dbReference>
<sequence>MAIATVNAVASLASFAGPYATGHLKDATGTYHLALLTVAAVLAAAAACSLLLRHAGRTVCANDSEIMLHPSPATPFV</sequence>
<organism evidence="1 2">
    <name type="scientific">Mycobacterium tuberculosis</name>
    <dbReference type="NCBI Taxonomy" id="1773"/>
    <lineage>
        <taxon>Bacteria</taxon>
        <taxon>Bacillati</taxon>
        <taxon>Actinomycetota</taxon>
        <taxon>Actinomycetes</taxon>
        <taxon>Mycobacteriales</taxon>
        <taxon>Mycobacteriaceae</taxon>
        <taxon>Mycobacterium</taxon>
        <taxon>Mycobacterium tuberculosis complex</taxon>
    </lineage>
</organism>
<evidence type="ECO:0000313" key="2">
    <source>
        <dbReference type="Proteomes" id="UP000046680"/>
    </source>
</evidence>
<reference evidence="1 2" key="1">
    <citation type="submission" date="2015-03" db="EMBL/GenBank/DDBJ databases">
        <authorList>
            <consortium name="Pathogen Informatics"/>
        </authorList>
    </citation>
    <scope>NUCLEOTIDE SEQUENCE [LARGE SCALE GENOMIC DNA]</scope>
    <source>
        <strain evidence="1 2">C09601061</strain>
    </source>
</reference>
<evidence type="ECO:0000313" key="1">
    <source>
        <dbReference type="EMBL" id="CFS06004.1"/>
    </source>
</evidence>